<proteinExistence type="predicted"/>
<protein>
    <recommendedName>
        <fullName evidence="1">SAC domain-containing protein</fullName>
    </recommendedName>
</protein>
<comment type="caution">
    <text evidence="2">The sequence shown here is derived from an EMBL/GenBank/DDBJ whole genome shotgun (WGS) entry which is preliminary data.</text>
</comment>
<dbReference type="PANTHER" id="PTHR45662">
    <property type="entry name" value="PHOSPHATIDYLINOSITIDE PHOSPHATASE SAC1"/>
    <property type="match status" value="1"/>
</dbReference>
<dbReference type="PANTHER" id="PTHR45662:SF2">
    <property type="entry name" value="PHOSPHATIDYLINOSITOL-3-PHOSPHATASE SAC1"/>
    <property type="match status" value="1"/>
</dbReference>
<dbReference type="Pfam" id="PF02383">
    <property type="entry name" value="Syja_N"/>
    <property type="match status" value="1"/>
</dbReference>
<name>A0AAW1SM57_9CHLO</name>
<evidence type="ECO:0000259" key="1">
    <source>
        <dbReference type="PROSITE" id="PS50275"/>
    </source>
</evidence>
<dbReference type="EMBL" id="JALJOV010001538">
    <property type="protein sequence ID" value="KAK9846691.1"/>
    <property type="molecule type" value="Genomic_DNA"/>
</dbReference>
<reference evidence="2 3" key="1">
    <citation type="journal article" date="2024" name="Nat. Commun.">
        <title>Phylogenomics reveals the evolutionary origins of lichenization in chlorophyte algae.</title>
        <authorList>
            <person name="Puginier C."/>
            <person name="Libourel C."/>
            <person name="Otte J."/>
            <person name="Skaloud P."/>
            <person name="Haon M."/>
            <person name="Grisel S."/>
            <person name="Petersen M."/>
            <person name="Berrin J.G."/>
            <person name="Delaux P.M."/>
            <person name="Dal Grande F."/>
            <person name="Keller J."/>
        </authorList>
    </citation>
    <scope>NUCLEOTIDE SEQUENCE [LARGE SCALE GENOMIC DNA]</scope>
    <source>
        <strain evidence="2 3">SAG 2523</strain>
    </source>
</reference>
<accession>A0AAW1SM57</accession>
<dbReference type="PROSITE" id="PS50275">
    <property type="entry name" value="SAC"/>
    <property type="match status" value="1"/>
</dbReference>
<keyword evidence="3" id="KW-1185">Reference proteome</keyword>
<dbReference type="AlphaFoldDB" id="A0AAW1SM57"/>
<dbReference type="Proteomes" id="UP001485043">
    <property type="component" value="Unassembled WGS sequence"/>
</dbReference>
<sequence length="307" mass="33357">MATFPGIHSALRLTTEGTSVFLQPIRDGRNLGGCMSVDLRTGLIDTGRVAPAVTTNRIIFGLVGLARLQKGCALVAVTGADKVAVLRGAPVFKLTSTLVLDGPQAALTAADKRYVELLKDAVDPKGSGRGLFFSYGADLTLTQQRVAILAENPEWQGQPLWKRADTRFFWNRKLALPFMEAGLGELALPMLMGSVQQLERLQLPGQDPTAMETATLTLIARRSTARAGVRHWRRGADPQGNVANFVETEQLVEFSGPHAGIVACFIQLRGSIPLLWSQLPNIRYKPTTRLAPPAAYTPAFDRHFTSL</sequence>
<dbReference type="GO" id="GO:0046856">
    <property type="term" value="P:phosphatidylinositol dephosphorylation"/>
    <property type="evidence" value="ECO:0007669"/>
    <property type="project" value="TreeGrafter"/>
</dbReference>
<evidence type="ECO:0000313" key="3">
    <source>
        <dbReference type="Proteomes" id="UP001485043"/>
    </source>
</evidence>
<organism evidence="2 3">
    <name type="scientific">Apatococcus fuscideae</name>
    <dbReference type="NCBI Taxonomy" id="2026836"/>
    <lineage>
        <taxon>Eukaryota</taxon>
        <taxon>Viridiplantae</taxon>
        <taxon>Chlorophyta</taxon>
        <taxon>core chlorophytes</taxon>
        <taxon>Trebouxiophyceae</taxon>
        <taxon>Chlorellales</taxon>
        <taxon>Chlorellaceae</taxon>
        <taxon>Apatococcus</taxon>
    </lineage>
</organism>
<feature type="domain" description="SAC" evidence="1">
    <location>
        <begin position="130"/>
        <end position="307"/>
    </location>
</feature>
<evidence type="ECO:0000313" key="2">
    <source>
        <dbReference type="EMBL" id="KAK9846691.1"/>
    </source>
</evidence>
<dbReference type="GO" id="GO:0005783">
    <property type="term" value="C:endoplasmic reticulum"/>
    <property type="evidence" value="ECO:0007669"/>
    <property type="project" value="TreeGrafter"/>
</dbReference>
<feature type="non-terminal residue" evidence="2">
    <location>
        <position position="307"/>
    </location>
</feature>
<dbReference type="GO" id="GO:0043812">
    <property type="term" value="F:phosphatidylinositol-4-phosphate phosphatase activity"/>
    <property type="evidence" value="ECO:0007669"/>
    <property type="project" value="TreeGrafter"/>
</dbReference>
<dbReference type="InterPro" id="IPR002013">
    <property type="entry name" value="SAC_dom"/>
</dbReference>
<gene>
    <name evidence="2" type="ORF">WJX84_009711</name>
</gene>